<dbReference type="GO" id="GO:0009231">
    <property type="term" value="P:riboflavin biosynthetic process"/>
    <property type="evidence" value="ECO:0007669"/>
    <property type="project" value="InterPro"/>
</dbReference>
<evidence type="ECO:0000256" key="6">
    <source>
        <dbReference type="ARBA" id="ARBA00022679"/>
    </source>
</evidence>
<dbReference type="AlphaFoldDB" id="W0EV84"/>
<dbReference type="InterPro" id="IPR002606">
    <property type="entry name" value="Riboflavin_kinase_bac"/>
</dbReference>
<dbReference type="InterPro" id="IPR023465">
    <property type="entry name" value="Riboflavin_kinase_dom_sf"/>
</dbReference>
<dbReference type="SMART" id="SM00904">
    <property type="entry name" value="Flavokinase"/>
    <property type="match status" value="1"/>
</dbReference>
<proteinExistence type="inferred from homology"/>
<evidence type="ECO:0000256" key="5">
    <source>
        <dbReference type="ARBA" id="ARBA00022643"/>
    </source>
</evidence>
<dbReference type="NCBIfam" id="NF004162">
    <property type="entry name" value="PRK05627.1-5"/>
    <property type="match status" value="1"/>
</dbReference>
<keyword evidence="11 15" id="KW-0067">ATP-binding</keyword>
<gene>
    <name evidence="17" type="ORF">NIASO_04805</name>
</gene>
<evidence type="ECO:0000256" key="2">
    <source>
        <dbReference type="ARBA" id="ARBA00004726"/>
    </source>
</evidence>
<dbReference type="NCBIfam" id="TIGR00125">
    <property type="entry name" value="cyt_tran_rel"/>
    <property type="match status" value="1"/>
</dbReference>
<protein>
    <recommendedName>
        <fullName evidence="15">Riboflavin biosynthesis protein</fullName>
    </recommendedName>
    <domain>
        <recommendedName>
            <fullName evidence="15">Riboflavin kinase</fullName>
            <ecNumber evidence="15">2.7.1.26</ecNumber>
        </recommendedName>
        <alternativeName>
            <fullName evidence="15">Flavokinase</fullName>
        </alternativeName>
    </domain>
    <domain>
        <recommendedName>
            <fullName evidence="15">FMN adenylyltransferase</fullName>
            <ecNumber evidence="15">2.7.7.2</ecNumber>
        </recommendedName>
        <alternativeName>
            <fullName evidence="15">FAD pyrophosphorylase</fullName>
        </alternativeName>
        <alternativeName>
            <fullName evidence="15">FAD synthase</fullName>
        </alternativeName>
    </domain>
</protein>
<dbReference type="HOGENOM" id="CLU_048437_0_2_10"/>
<evidence type="ECO:0000256" key="11">
    <source>
        <dbReference type="ARBA" id="ARBA00022840"/>
    </source>
</evidence>
<keyword evidence="12" id="KW-0511">Multifunctional enzyme</keyword>
<evidence type="ECO:0000256" key="15">
    <source>
        <dbReference type="PIRNR" id="PIRNR004491"/>
    </source>
</evidence>
<dbReference type="InterPro" id="IPR004821">
    <property type="entry name" value="Cyt_trans-like"/>
</dbReference>
<keyword evidence="6 15" id="KW-0808">Transferase</keyword>
<dbReference type="SUPFAM" id="SSF52374">
    <property type="entry name" value="Nucleotidylyl transferase"/>
    <property type="match status" value="1"/>
</dbReference>
<dbReference type="GO" id="GO:0008531">
    <property type="term" value="F:riboflavin kinase activity"/>
    <property type="evidence" value="ECO:0007669"/>
    <property type="project" value="UniProtKB-UniRule"/>
</dbReference>
<keyword evidence="7 15" id="KW-0548">Nucleotidyltransferase</keyword>
<evidence type="ECO:0000313" key="17">
    <source>
        <dbReference type="EMBL" id="AHF14695.1"/>
    </source>
</evidence>
<evidence type="ECO:0000313" key="18">
    <source>
        <dbReference type="Proteomes" id="UP000003586"/>
    </source>
</evidence>
<dbReference type="InterPro" id="IPR015864">
    <property type="entry name" value="FAD_synthase"/>
</dbReference>
<evidence type="ECO:0000259" key="16">
    <source>
        <dbReference type="SMART" id="SM00904"/>
    </source>
</evidence>
<evidence type="ECO:0000256" key="13">
    <source>
        <dbReference type="ARBA" id="ARBA00047880"/>
    </source>
</evidence>
<comment type="pathway">
    <text evidence="3 15">Cofactor biosynthesis; FMN biosynthesis; FMN from riboflavin (ATP route): step 1/1.</text>
</comment>
<evidence type="ECO:0000256" key="1">
    <source>
        <dbReference type="ARBA" id="ARBA00002121"/>
    </source>
</evidence>
<evidence type="ECO:0000256" key="12">
    <source>
        <dbReference type="ARBA" id="ARBA00023268"/>
    </source>
</evidence>
<comment type="catalytic activity">
    <reaction evidence="14 15">
        <text>FMN + ATP + H(+) = FAD + diphosphate</text>
        <dbReference type="Rhea" id="RHEA:17237"/>
        <dbReference type="ChEBI" id="CHEBI:15378"/>
        <dbReference type="ChEBI" id="CHEBI:30616"/>
        <dbReference type="ChEBI" id="CHEBI:33019"/>
        <dbReference type="ChEBI" id="CHEBI:57692"/>
        <dbReference type="ChEBI" id="CHEBI:58210"/>
        <dbReference type="EC" id="2.7.7.2"/>
    </reaction>
</comment>
<keyword evidence="18" id="KW-1185">Reference proteome</keyword>
<accession>W0EV84</accession>
<dbReference type="Gene3D" id="2.40.30.30">
    <property type="entry name" value="Riboflavin kinase-like"/>
    <property type="match status" value="1"/>
</dbReference>
<dbReference type="STRING" id="929713.NIASO_04805"/>
<dbReference type="KEGG" id="nso:NIASO_04805"/>
<dbReference type="InterPro" id="IPR023468">
    <property type="entry name" value="Riboflavin_kinase"/>
</dbReference>
<dbReference type="EC" id="2.7.1.26" evidence="15"/>
<evidence type="ECO:0000256" key="7">
    <source>
        <dbReference type="ARBA" id="ARBA00022695"/>
    </source>
</evidence>
<evidence type="ECO:0000256" key="14">
    <source>
        <dbReference type="ARBA" id="ARBA00049494"/>
    </source>
</evidence>
<evidence type="ECO:0000256" key="4">
    <source>
        <dbReference type="ARBA" id="ARBA00022630"/>
    </source>
</evidence>
<keyword evidence="4 15" id="KW-0285">Flavoprotein</keyword>
<dbReference type="OrthoDB" id="9803667at2"/>
<dbReference type="InterPro" id="IPR014729">
    <property type="entry name" value="Rossmann-like_a/b/a_fold"/>
</dbReference>
<dbReference type="Proteomes" id="UP000003586">
    <property type="component" value="Chromosome"/>
</dbReference>
<keyword evidence="9 15" id="KW-0418">Kinase</keyword>
<dbReference type="Pfam" id="PF06574">
    <property type="entry name" value="FAD_syn"/>
    <property type="match status" value="1"/>
</dbReference>
<dbReference type="eggNOG" id="COG0196">
    <property type="taxonomic scope" value="Bacteria"/>
</dbReference>
<dbReference type="EMBL" id="CP007035">
    <property type="protein sequence ID" value="AHF14695.1"/>
    <property type="molecule type" value="Genomic_DNA"/>
</dbReference>
<dbReference type="UniPathway" id="UPA00276">
    <property type="reaction ID" value="UER00406"/>
</dbReference>
<comment type="function">
    <text evidence="1">Catalyzes the phosphorylation of riboflavin to FMN followed by the adenylation of FMN to FAD.</text>
</comment>
<dbReference type="SUPFAM" id="SSF82114">
    <property type="entry name" value="Riboflavin kinase-like"/>
    <property type="match status" value="1"/>
</dbReference>
<reference evidence="17 18" key="1">
    <citation type="submission" date="2013-12" db="EMBL/GenBank/DDBJ databases">
        <authorList>
            <consortium name="DOE Joint Genome Institute"/>
            <person name="Eisen J."/>
            <person name="Huntemann M."/>
            <person name="Han J."/>
            <person name="Chen A."/>
            <person name="Kyrpides N."/>
            <person name="Mavromatis K."/>
            <person name="Markowitz V."/>
            <person name="Palaniappan K."/>
            <person name="Ivanova N."/>
            <person name="Schaumberg A."/>
            <person name="Pati A."/>
            <person name="Liolios K."/>
            <person name="Nordberg H.P."/>
            <person name="Cantor M.N."/>
            <person name="Hua S.X."/>
            <person name="Woyke T."/>
        </authorList>
    </citation>
    <scope>NUCLEOTIDE SEQUENCE [LARGE SCALE GENOMIC DNA]</scope>
    <source>
        <strain evidence="18">DSM 19437</strain>
    </source>
</reference>
<comment type="pathway">
    <text evidence="2 15">Cofactor biosynthesis; FAD biosynthesis; FAD from FMN: step 1/1.</text>
</comment>
<dbReference type="CDD" id="cd02064">
    <property type="entry name" value="FAD_synthetase_N"/>
    <property type="match status" value="1"/>
</dbReference>
<dbReference type="EC" id="2.7.7.2" evidence="15"/>
<evidence type="ECO:0000256" key="8">
    <source>
        <dbReference type="ARBA" id="ARBA00022741"/>
    </source>
</evidence>
<dbReference type="NCBIfam" id="NF004160">
    <property type="entry name" value="PRK05627.1-3"/>
    <property type="match status" value="1"/>
</dbReference>
<dbReference type="FunFam" id="3.40.50.620:FF:000021">
    <property type="entry name" value="Riboflavin biosynthesis protein"/>
    <property type="match status" value="1"/>
</dbReference>
<evidence type="ECO:0000256" key="10">
    <source>
        <dbReference type="ARBA" id="ARBA00022827"/>
    </source>
</evidence>
<dbReference type="Gene3D" id="3.40.50.620">
    <property type="entry name" value="HUPs"/>
    <property type="match status" value="1"/>
</dbReference>
<sequence>MQIHRNIEALPAFRNAVITIGTFDGVHEGHRKVIKQIVDQANAVSGESVIITFHPHPRKVVNSSILGLRLITTLDERIELLGQLGVDHLVIIPFTEVFANQLPEDYLCDFLIEKFKPHTIVIGYDHRFGRDRLGDYKLLELLQEKYKYQLREIPKHVLDNISISSTKIREAILKGDAITAGHLLGYDFFFEGEVVHGDKLGRELGYPTANLHVKDEEKIIPGNGIYAVYVAVPGHAGLLKGMMSIGLRPTVNGKKRTVEVNIFDFDKDIYGTTIRVYVKQYLREELKFDSLEALVKQIDQDKIDSLAVL</sequence>
<comment type="similarity">
    <text evidence="15">Belongs to the ribF family.</text>
</comment>
<dbReference type="PANTHER" id="PTHR22749">
    <property type="entry name" value="RIBOFLAVIN KINASE/FMN ADENYLYLTRANSFERASE"/>
    <property type="match status" value="1"/>
</dbReference>
<dbReference type="Pfam" id="PF01687">
    <property type="entry name" value="Flavokinase"/>
    <property type="match status" value="1"/>
</dbReference>
<feature type="domain" description="Riboflavin kinase" evidence="16">
    <location>
        <begin position="183"/>
        <end position="307"/>
    </location>
</feature>
<name>W0EV84_9BACT</name>
<keyword evidence="5 15" id="KW-0288">FMN</keyword>
<dbReference type="GO" id="GO:0006747">
    <property type="term" value="P:FAD biosynthetic process"/>
    <property type="evidence" value="ECO:0007669"/>
    <property type="project" value="UniProtKB-UniRule"/>
</dbReference>
<dbReference type="InterPro" id="IPR015865">
    <property type="entry name" value="Riboflavin_kinase_bac/euk"/>
</dbReference>
<dbReference type="PIRSF" id="PIRSF004491">
    <property type="entry name" value="FAD_Synth"/>
    <property type="match status" value="1"/>
</dbReference>
<evidence type="ECO:0000256" key="9">
    <source>
        <dbReference type="ARBA" id="ARBA00022777"/>
    </source>
</evidence>
<organism evidence="17 18">
    <name type="scientific">Niabella soli DSM 19437</name>
    <dbReference type="NCBI Taxonomy" id="929713"/>
    <lineage>
        <taxon>Bacteria</taxon>
        <taxon>Pseudomonadati</taxon>
        <taxon>Bacteroidota</taxon>
        <taxon>Chitinophagia</taxon>
        <taxon>Chitinophagales</taxon>
        <taxon>Chitinophagaceae</taxon>
        <taxon>Niabella</taxon>
    </lineage>
</organism>
<dbReference type="PANTHER" id="PTHR22749:SF6">
    <property type="entry name" value="RIBOFLAVIN KINASE"/>
    <property type="match status" value="1"/>
</dbReference>
<dbReference type="UniPathway" id="UPA00277">
    <property type="reaction ID" value="UER00407"/>
</dbReference>
<keyword evidence="10 15" id="KW-0274">FAD</keyword>
<dbReference type="RefSeq" id="WP_008583146.1">
    <property type="nucleotide sequence ID" value="NZ_CP007035.1"/>
</dbReference>
<dbReference type="GO" id="GO:0005524">
    <property type="term" value="F:ATP binding"/>
    <property type="evidence" value="ECO:0007669"/>
    <property type="project" value="UniProtKB-UniRule"/>
</dbReference>
<comment type="catalytic activity">
    <reaction evidence="13 15">
        <text>riboflavin + ATP = FMN + ADP + H(+)</text>
        <dbReference type="Rhea" id="RHEA:14357"/>
        <dbReference type="ChEBI" id="CHEBI:15378"/>
        <dbReference type="ChEBI" id="CHEBI:30616"/>
        <dbReference type="ChEBI" id="CHEBI:57986"/>
        <dbReference type="ChEBI" id="CHEBI:58210"/>
        <dbReference type="ChEBI" id="CHEBI:456216"/>
        <dbReference type="EC" id="2.7.1.26"/>
    </reaction>
</comment>
<dbReference type="NCBIfam" id="TIGR00083">
    <property type="entry name" value="ribF"/>
    <property type="match status" value="1"/>
</dbReference>
<dbReference type="GO" id="GO:0009398">
    <property type="term" value="P:FMN biosynthetic process"/>
    <property type="evidence" value="ECO:0007669"/>
    <property type="project" value="UniProtKB-UniRule"/>
</dbReference>
<evidence type="ECO:0000256" key="3">
    <source>
        <dbReference type="ARBA" id="ARBA00005201"/>
    </source>
</evidence>
<dbReference type="GO" id="GO:0003919">
    <property type="term" value="F:FMN adenylyltransferase activity"/>
    <property type="evidence" value="ECO:0007669"/>
    <property type="project" value="UniProtKB-UniRule"/>
</dbReference>
<keyword evidence="8 15" id="KW-0547">Nucleotide-binding</keyword>